<dbReference type="Pfam" id="PF00386">
    <property type="entry name" value="C1q"/>
    <property type="match status" value="3"/>
</dbReference>
<keyword evidence="2" id="KW-0964">Secreted</keyword>
<organism evidence="4 5">
    <name type="scientific">Mya arenaria</name>
    <name type="common">Soft-shell clam</name>
    <dbReference type="NCBI Taxonomy" id="6604"/>
    <lineage>
        <taxon>Eukaryota</taxon>
        <taxon>Metazoa</taxon>
        <taxon>Spiralia</taxon>
        <taxon>Lophotrochozoa</taxon>
        <taxon>Mollusca</taxon>
        <taxon>Bivalvia</taxon>
        <taxon>Autobranchia</taxon>
        <taxon>Heteroconchia</taxon>
        <taxon>Euheterodonta</taxon>
        <taxon>Imparidentia</taxon>
        <taxon>Neoheterodontei</taxon>
        <taxon>Myida</taxon>
        <taxon>Myoidea</taxon>
        <taxon>Myidae</taxon>
        <taxon>Mya</taxon>
    </lineage>
</organism>
<dbReference type="PANTHER" id="PTHR15427:SF50">
    <property type="entry name" value="COMPLEMENT C1Q TUMOR NECROSIS FACTOR-RELATED PROTEIN 2-LIKE"/>
    <property type="match status" value="1"/>
</dbReference>
<evidence type="ECO:0000259" key="3">
    <source>
        <dbReference type="PROSITE" id="PS50871"/>
    </source>
</evidence>
<dbReference type="InterPro" id="IPR001073">
    <property type="entry name" value="C1q_dom"/>
</dbReference>
<name>A0ABY7FL11_MYAAR</name>
<reference evidence="4" key="1">
    <citation type="submission" date="2022-11" db="EMBL/GenBank/DDBJ databases">
        <title>Centuries of genome instability and evolution in soft-shell clam transmissible cancer (bioRxiv).</title>
        <authorList>
            <person name="Hart S.F.M."/>
            <person name="Yonemitsu M.A."/>
            <person name="Giersch R.M."/>
            <person name="Beal B.F."/>
            <person name="Arriagada G."/>
            <person name="Davis B.W."/>
            <person name="Ostrander E.A."/>
            <person name="Goff S.P."/>
            <person name="Metzger M.J."/>
        </authorList>
    </citation>
    <scope>NUCLEOTIDE SEQUENCE</scope>
    <source>
        <strain evidence="4">MELC-2E11</strain>
        <tissue evidence="4">Siphon/mantle</tissue>
    </source>
</reference>
<evidence type="ECO:0000256" key="2">
    <source>
        <dbReference type="ARBA" id="ARBA00022525"/>
    </source>
</evidence>
<evidence type="ECO:0000256" key="1">
    <source>
        <dbReference type="ARBA" id="ARBA00004613"/>
    </source>
</evidence>
<keyword evidence="5" id="KW-1185">Reference proteome</keyword>
<dbReference type="Proteomes" id="UP001164746">
    <property type="component" value="Chromosome 12"/>
</dbReference>
<comment type="subcellular location">
    <subcellularLocation>
        <location evidence="1">Secreted</location>
    </subcellularLocation>
</comment>
<dbReference type="SUPFAM" id="SSF49842">
    <property type="entry name" value="TNF-like"/>
    <property type="match status" value="3"/>
</dbReference>
<dbReference type="PROSITE" id="PS50871">
    <property type="entry name" value="C1Q"/>
    <property type="match status" value="2"/>
</dbReference>
<gene>
    <name evidence="4" type="ORF">MAR_015400</name>
</gene>
<dbReference type="SMART" id="SM00110">
    <property type="entry name" value="C1Q"/>
    <property type="match status" value="1"/>
</dbReference>
<feature type="domain" description="C1q" evidence="3">
    <location>
        <begin position="178"/>
        <end position="314"/>
    </location>
</feature>
<sequence length="450" mass="49296">MSKKSTTPCIPSKLYSLLRSPIQKVFLSLHRKLAMPLKSLGTNDPEASTSLSKVTWISLKRRRKIQLGVCLVQSNSYASRQQGADIAAGVFYVPRNGTYVFYVNILSEYNNMIETQLVVNGQSLALMYSGAGHFHGAGSNMAIAHLTAGDNVWVRLHGHWSSDRSVHCCWSTFSGFHLSDDEIAFSGSLSQHQRNLSAHQRLVFDNVLVNTKSSYNRNSGVFFVPESGLYLLHSNILSEHHNYVETEIVSNGQPLAEIFSGSASFGSGGNLVIAELAAGDNVWVKVNADHSSDMAIHASWSTFSGFRLSNAEIAFSAKLTVVTNFGSGYDPSTGHFRAAATGVYLLYTNILSEADNFIETELLVDGQALLEVYSGAVRKSGGVRIRPFTDAEGTETKIRKRGISIHTLNEGQDVWMHVHGHWSSDMTVHCCWSTFSGYLLFDAPQSAIVG</sequence>
<dbReference type="InterPro" id="IPR050392">
    <property type="entry name" value="Collagen/C1q_domain"/>
</dbReference>
<accession>A0ABY7FL11</accession>
<dbReference type="PRINTS" id="PR00007">
    <property type="entry name" value="COMPLEMNTC1Q"/>
</dbReference>
<proteinExistence type="predicted"/>
<dbReference type="PANTHER" id="PTHR15427">
    <property type="entry name" value="EMILIN ELASTIN MICROFIBRIL INTERFACE-LOCATED PROTEIN ELASTIN MICROFIBRIL INTERFACER"/>
    <property type="match status" value="1"/>
</dbReference>
<protein>
    <submittedName>
        <fullName evidence="4">C1QT4-like protein</fullName>
    </submittedName>
</protein>
<evidence type="ECO:0000313" key="5">
    <source>
        <dbReference type="Proteomes" id="UP001164746"/>
    </source>
</evidence>
<dbReference type="EMBL" id="CP111023">
    <property type="protein sequence ID" value="WAR21426.1"/>
    <property type="molecule type" value="Genomic_DNA"/>
</dbReference>
<evidence type="ECO:0000313" key="4">
    <source>
        <dbReference type="EMBL" id="WAR21426.1"/>
    </source>
</evidence>
<dbReference type="InterPro" id="IPR008983">
    <property type="entry name" value="Tumour_necrosis_fac-like_dom"/>
</dbReference>
<feature type="domain" description="C1q" evidence="3">
    <location>
        <begin position="48"/>
        <end position="176"/>
    </location>
</feature>
<dbReference type="Gene3D" id="2.60.120.40">
    <property type="match status" value="3"/>
</dbReference>